<gene>
    <name evidence="1" type="ORF">LBV24_10660</name>
</gene>
<accession>A0ABS7Y170</accession>
<protein>
    <recommendedName>
        <fullName evidence="3">GLPGLI family protein</fullName>
    </recommendedName>
</protein>
<dbReference type="Proteomes" id="UP001198402">
    <property type="component" value="Unassembled WGS sequence"/>
</dbReference>
<evidence type="ECO:0000313" key="1">
    <source>
        <dbReference type="EMBL" id="MCA0153678.1"/>
    </source>
</evidence>
<reference evidence="2" key="1">
    <citation type="submission" date="2023-07" db="EMBL/GenBank/DDBJ databases">
        <authorList>
            <person name="Yue Y."/>
        </authorList>
    </citation>
    <scope>NUCLEOTIDE SEQUENCE [LARGE SCALE GENOMIC DNA]</scope>
    <source>
        <strain evidence="2">2Y89</strain>
    </source>
</reference>
<proteinExistence type="predicted"/>
<name>A0ABS7Y170_9FLAO</name>
<sequence length="224" mass="26974">MKRFVLSLCLVSCFLSQSQIKYEFDYALEYDYFQEQESTRNHKVTYYTNSKTNDYFMAVREIDSNNYRVYVRDNKLFTIIIQMPKDDFNKAYVINNNCEGVTKWDGKRYKKSAERYVFKSIKDTLLNKKQLSQYKIETLRKGRGVKDKSAYSYYILDETIEHQMPFFEPPLNYELWVRDKPFLNGIIDEYGAFDKRHGLRKYKLVNVKKVKKVFQIPDNCEQLN</sequence>
<evidence type="ECO:0000313" key="2">
    <source>
        <dbReference type="Proteomes" id="UP001198402"/>
    </source>
</evidence>
<comment type="caution">
    <text evidence="1">The sequence shown here is derived from an EMBL/GenBank/DDBJ whole genome shotgun (WGS) entry which is preliminary data.</text>
</comment>
<dbReference type="RefSeq" id="WP_224478640.1">
    <property type="nucleotide sequence ID" value="NZ_JAIUJS010000005.1"/>
</dbReference>
<organism evidence="1 2">
    <name type="scientific">Winogradskyella vincentii</name>
    <dbReference type="NCBI Taxonomy" id="2877122"/>
    <lineage>
        <taxon>Bacteria</taxon>
        <taxon>Pseudomonadati</taxon>
        <taxon>Bacteroidota</taxon>
        <taxon>Flavobacteriia</taxon>
        <taxon>Flavobacteriales</taxon>
        <taxon>Flavobacteriaceae</taxon>
        <taxon>Winogradskyella</taxon>
    </lineage>
</organism>
<evidence type="ECO:0008006" key="3">
    <source>
        <dbReference type="Google" id="ProtNLM"/>
    </source>
</evidence>
<keyword evidence="2" id="KW-1185">Reference proteome</keyword>
<dbReference type="EMBL" id="JAIUJS010000005">
    <property type="protein sequence ID" value="MCA0153678.1"/>
    <property type="molecule type" value="Genomic_DNA"/>
</dbReference>